<dbReference type="AlphaFoldDB" id="A0A848D9K5"/>
<evidence type="ECO:0000313" key="1">
    <source>
        <dbReference type="EMBL" id="NMG83193.1"/>
    </source>
</evidence>
<dbReference type="Proteomes" id="UP000606580">
    <property type="component" value="Unassembled WGS sequence"/>
</dbReference>
<evidence type="ECO:0008006" key="3">
    <source>
        <dbReference type="Google" id="ProtNLM"/>
    </source>
</evidence>
<name>A0A848D9K5_9EURY</name>
<comment type="caution">
    <text evidence="1">The sequence shown here is derived from an EMBL/GenBank/DDBJ whole genome shotgun (WGS) entry which is preliminary data.</text>
</comment>
<sequence>MKIWSEDKDMETYHEMEEELIRRHHGEVAVFCEGKLIAIGKTIKEAVEAAKKRTENRNFFVRELYTVKEQAECILYHVCSVKQPEPFH</sequence>
<gene>
    <name evidence="1" type="ORF">GIS02_03175</name>
</gene>
<dbReference type="PROSITE" id="PS50890">
    <property type="entry name" value="PUA"/>
    <property type="match status" value="1"/>
</dbReference>
<evidence type="ECO:0000313" key="2">
    <source>
        <dbReference type="Proteomes" id="UP000606580"/>
    </source>
</evidence>
<dbReference type="EMBL" id="WNEG01000060">
    <property type="protein sequence ID" value="NMG83193.1"/>
    <property type="molecule type" value="Genomic_DNA"/>
</dbReference>
<organism evidence="1 2">
    <name type="scientific">Candidatus Ethanoperedens thermophilum</name>
    <dbReference type="NCBI Taxonomy" id="2766897"/>
    <lineage>
        <taxon>Archaea</taxon>
        <taxon>Methanobacteriati</taxon>
        <taxon>Methanobacteriota</taxon>
        <taxon>Stenosarchaea group</taxon>
        <taxon>Methanomicrobia</taxon>
        <taxon>Methanosarcinales</taxon>
        <taxon>Methanosarcinales incertae sedis</taxon>
        <taxon>GOM Arc I cluster</taxon>
        <taxon>Candidatus Ethanoperedens</taxon>
    </lineage>
</organism>
<proteinExistence type="predicted"/>
<reference evidence="1" key="1">
    <citation type="journal article" date="2020" name="MBio">
        <title>'Candidatus Ethanoperedens,' a Thermophilic Genus of Archaea Mediating the Anaerobic Oxidation of Ethane.</title>
        <authorList>
            <person name="Hahn C.J."/>
            <person name="Laso-Perez R."/>
            <person name="Vulcano F."/>
            <person name="Vaziourakis K.M."/>
            <person name="Stokke R."/>
            <person name="Steen I.H."/>
            <person name="Teske A."/>
            <person name="Boetius A."/>
            <person name="Liebeke M."/>
            <person name="Amann R."/>
            <person name="Knittel K."/>
            <person name="Wegener G."/>
        </authorList>
    </citation>
    <scope>NUCLEOTIDE SEQUENCE</scope>
    <source>
        <strain evidence="1">GoM-Arc1-LC-WB58</strain>
    </source>
</reference>
<protein>
    <recommendedName>
        <fullName evidence="3">DUF5678 domain-containing protein</fullName>
    </recommendedName>
</protein>
<accession>A0A848D9K5</accession>